<keyword evidence="1" id="KW-1133">Transmembrane helix</keyword>
<evidence type="ECO:0000313" key="2">
    <source>
        <dbReference type="EMBL" id="MET3612937.1"/>
    </source>
</evidence>
<reference evidence="2 3" key="1">
    <citation type="submission" date="2024-06" db="EMBL/GenBank/DDBJ databases">
        <title>Genomic Encyclopedia of Type Strains, Phase IV (KMG-IV): sequencing the most valuable type-strain genomes for metagenomic binning, comparative biology and taxonomic classification.</title>
        <authorList>
            <person name="Goeker M."/>
        </authorList>
    </citation>
    <scope>NUCLEOTIDE SEQUENCE [LARGE SCALE GENOMIC DNA]</scope>
    <source>
        <strain evidence="2 3">DSM 29780</strain>
    </source>
</reference>
<keyword evidence="1" id="KW-0472">Membrane</keyword>
<comment type="caution">
    <text evidence="2">The sequence shown here is derived from an EMBL/GenBank/DDBJ whole genome shotgun (WGS) entry which is preliminary data.</text>
</comment>
<dbReference type="Proteomes" id="UP001549047">
    <property type="component" value="Unassembled WGS sequence"/>
</dbReference>
<dbReference type="RefSeq" id="WP_354555461.1">
    <property type="nucleotide sequence ID" value="NZ_JBEPMB010000001.1"/>
</dbReference>
<organism evidence="2 3">
    <name type="scientific">Rhizobium aquaticum</name>
    <dbReference type="NCBI Taxonomy" id="1549636"/>
    <lineage>
        <taxon>Bacteria</taxon>
        <taxon>Pseudomonadati</taxon>
        <taxon>Pseudomonadota</taxon>
        <taxon>Alphaproteobacteria</taxon>
        <taxon>Hyphomicrobiales</taxon>
        <taxon>Rhizobiaceae</taxon>
        <taxon>Rhizobium/Agrobacterium group</taxon>
        <taxon>Rhizobium</taxon>
    </lineage>
</organism>
<evidence type="ECO:0008006" key="4">
    <source>
        <dbReference type="Google" id="ProtNLM"/>
    </source>
</evidence>
<gene>
    <name evidence="2" type="ORF">ABID16_001242</name>
</gene>
<protein>
    <recommendedName>
        <fullName evidence="4">SPW repeat-containing protein</fullName>
    </recommendedName>
</protein>
<keyword evidence="3" id="KW-1185">Reference proteome</keyword>
<proteinExistence type="predicted"/>
<evidence type="ECO:0000256" key="1">
    <source>
        <dbReference type="SAM" id="Phobius"/>
    </source>
</evidence>
<name>A0ABV2IWR8_9HYPH</name>
<evidence type="ECO:0000313" key="3">
    <source>
        <dbReference type="Proteomes" id="UP001549047"/>
    </source>
</evidence>
<dbReference type="EMBL" id="JBEPMB010000001">
    <property type="protein sequence ID" value="MET3612937.1"/>
    <property type="molecule type" value="Genomic_DNA"/>
</dbReference>
<feature type="transmembrane region" description="Helical" evidence="1">
    <location>
        <begin position="63"/>
        <end position="87"/>
    </location>
</feature>
<accession>A0ABV2IWR8</accession>
<sequence>MFIAHLLFSAILFIGALLHGYGSFLAFPDNRPALVWSLGSSVFAIFLSAICVLCAYRTVDRALAAICVAGCLAWVAVVLAFGLSIGNAADPRVLYHVVTGLVLAGLALADMFGSAGVTK</sequence>
<keyword evidence="1" id="KW-0812">Transmembrane</keyword>
<feature type="transmembrane region" description="Helical" evidence="1">
    <location>
        <begin position="93"/>
        <end position="113"/>
    </location>
</feature>
<feature type="transmembrane region" description="Helical" evidence="1">
    <location>
        <begin position="34"/>
        <end position="56"/>
    </location>
</feature>